<evidence type="ECO:0000313" key="1">
    <source>
        <dbReference type="EMBL" id="EKC75234.1"/>
    </source>
</evidence>
<accession>K1U5D8</accession>
<name>K1U5D8_9ZZZZ</name>
<organism evidence="1">
    <name type="scientific">human gut metagenome</name>
    <dbReference type="NCBI Taxonomy" id="408170"/>
    <lineage>
        <taxon>unclassified sequences</taxon>
        <taxon>metagenomes</taxon>
        <taxon>organismal metagenomes</taxon>
    </lineage>
</organism>
<protein>
    <submittedName>
        <fullName evidence="1">AAA domain (Dynein-related subfamily)</fullName>
    </submittedName>
</protein>
<dbReference type="AlphaFoldDB" id="K1U5D8"/>
<feature type="non-terminal residue" evidence="1">
    <location>
        <position position="60"/>
    </location>
</feature>
<reference evidence="1" key="1">
    <citation type="journal article" date="2013" name="Environ. Microbiol.">
        <title>Microbiota from the distal guts of lean and obese adolescents exhibit partial functional redundancy besides clear differences in community structure.</title>
        <authorList>
            <person name="Ferrer M."/>
            <person name="Ruiz A."/>
            <person name="Lanza F."/>
            <person name="Haange S.B."/>
            <person name="Oberbach A."/>
            <person name="Till H."/>
            <person name="Bargiela R."/>
            <person name="Campoy C."/>
            <person name="Segura M.T."/>
            <person name="Richter M."/>
            <person name="von Bergen M."/>
            <person name="Seifert J."/>
            <person name="Suarez A."/>
        </authorList>
    </citation>
    <scope>NUCLEOTIDE SEQUENCE</scope>
</reference>
<proteinExistence type="predicted"/>
<dbReference type="EMBL" id="AJWZ01000970">
    <property type="protein sequence ID" value="EKC75234.1"/>
    <property type="molecule type" value="Genomic_DNA"/>
</dbReference>
<gene>
    <name evidence="1" type="ORF">OBE_01460</name>
</gene>
<comment type="caution">
    <text evidence="1">The sequence shown here is derived from an EMBL/GenBank/DDBJ whole genome shotgun (WGS) entry which is preliminary data.</text>
</comment>
<sequence length="60" mass="7144">MKKINIKVDIKLIRQYIQHDRTARSFAAYYDLFNKYRSDYQIDEILSGNASDSIKDRAEN</sequence>